<dbReference type="Gene3D" id="1.10.238.10">
    <property type="entry name" value="EF-hand"/>
    <property type="match status" value="1"/>
</dbReference>
<dbReference type="CDD" id="cd00030">
    <property type="entry name" value="C2"/>
    <property type="match status" value="1"/>
</dbReference>
<dbReference type="Proteomes" id="UP001146120">
    <property type="component" value="Unassembled WGS sequence"/>
</dbReference>
<dbReference type="PROSITE" id="PS50004">
    <property type="entry name" value="C2"/>
    <property type="match status" value="2"/>
</dbReference>
<dbReference type="InterPro" id="IPR009543">
    <property type="entry name" value="VPS13_VAB"/>
</dbReference>
<dbReference type="SMART" id="SM00239">
    <property type="entry name" value="C2"/>
    <property type="match status" value="2"/>
</dbReference>
<dbReference type="InterPro" id="IPR000008">
    <property type="entry name" value="C2_dom"/>
</dbReference>
<evidence type="ECO:0000313" key="7">
    <source>
        <dbReference type="Proteomes" id="UP001146120"/>
    </source>
</evidence>
<dbReference type="InterPro" id="IPR002048">
    <property type="entry name" value="EF_hand_dom"/>
</dbReference>
<dbReference type="InterPro" id="IPR035892">
    <property type="entry name" value="C2_domain_sf"/>
</dbReference>
<dbReference type="InterPro" id="IPR026847">
    <property type="entry name" value="VPS13"/>
</dbReference>
<dbReference type="EMBL" id="DAKRPA010000086">
    <property type="protein sequence ID" value="DAZ99272.1"/>
    <property type="molecule type" value="Genomic_DNA"/>
</dbReference>
<evidence type="ECO:0000256" key="2">
    <source>
        <dbReference type="ARBA" id="ARBA00022837"/>
    </source>
</evidence>
<dbReference type="PANTHER" id="PTHR16166:SF93">
    <property type="entry name" value="INTERMEMBRANE LIPID TRANSFER PROTEIN VPS13"/>
    <property type="match status" value="1"/>
</dbReference>
<dbReference type="SUPFAM" id="SSF47473">
    <property type="entry name" value="EF-hand"/>
    <property type="match status" value="1"/>
</dbReference>
<sequence length="2663" mass="298202">MIGILVIAALSVVVPLSLCAVPSFARYTVFPVLSKLIYRFTSFYLLPGMDVEYVIGSFMLTDNRSGVRESWRGFSLVLKNLQVRAEYLKSLAFEHKGIVPIVLTACAIQEVTVHIAASWRIVVEMKKMNICGRICDPNSGAITVEDAVAQKIGEATGVINRLLQEKQRLESLAAAVAQDETKQYSFRDRVMQLIVAQFDVVVRDVNIRLDGDNSYQYALSANEESELNGSTSSSRHSQDIPATSLHVVAEKMEFLTIIKHDGREEALQRVMFSPDIRVENKLRFHKLVVSVGELGDDDDDQGHREKYLFDYPVLELNMDLPPILRLMCFVEGLAPIPFEHKEWRLELLSEGGASRIALTTEHFCAALRDFYIPYCDFGVAVRALRIREDEEARARCISDEDKTFYLKYYGVIDNDKTMPPAEKQEKLKRLQDLDEKMCLGDILHLRCKALELGTYFRNNNDLSYEEVMDVFQDICSRPENVMYSQMNIALRMENLCILFEDSKGHVGELVLVDFGINFLSVPNPQENDPGKDIEMSIGQTIMSINEDADAGPTLSPMCKLVYGDVSLDADPDSVAKPREVALQYRQYQSGRQDISGVFSRLRLVLAAGPLERYMLYQDRLLAHLFRVLAMARPAVSSDPVADSAVAEEDHKIAALAPFSMLGERLLDLNASFEDCHLVLIPQQSFSNSIYSDIDISMNRSDSGVNSRVDIPVDVRLLLRCTGELEQVELDVRKVGVIARYLESGPNDEDSEALLAPMNMDFAYSLRADASDPLQCHQNLSVTIPDVIFACSDLSLALLASSLQALSGVRFTTAEQAQIREESRLKQEELKRQAELNVVLERVQRLFDEIDEDKNGHVEYSELLLLLRRAKVGEDLLEVELEQFVRTLFNEIDEDHNGFVEFEELAHFLRADLLASDSVDSPYDGSGELNGSLNLRGGEYNGTHELERICGEKVRSIKQFEDHLARPEILARFWQLYERETRAKKASLNGQSHISVQKKLVRLLKNFEGAHLCWNMLIEPELSSEDEPVEWSLQPGIHCGGTCEYQNAAKVIAKQKKDTLFGSVMTQVEEIEQALLTGVAHQAVKKQLRFTTNVKLGIFRAVLTDTELPTQFCRGDFVLRDLKCSIDLMGKEIEANRGVDWGMLATSGSSEWTVLFGMTMAASCYSDVAEDMENIIEPWELMAGLSSNEGENGYAALVEAGTRLQVNVTPGLMKTYKSLMEVMDGNTQRTSLQKHQESFQSTLAARSRHGSECLLQNLTGCSLEVQLVGQEAVKMEPNERSYTNASFNPAETTVETLAIKGWGSNSSAVLLPTFGTVNILVKSQDGSTMFVSAFCRLDTPLRHRIVFKSSMHLCNHSTQTYDIKYLALGSETRSSFTSRVMKLRPSERLALPMTVFMGITEIYARPEGFDDWIVKANLDDEILTSQSAVEKVFEHEEAQRAKLNQRRGGSIVLGENEETCSRVVKQLAANVLVRRWHLKNHFEWEIALSPPFVVRNSLPYHMEFRFLEYTSTVKGTKDEFNTITSRLHAEAVSAEKNIIEGKVESGKDVEVAGVSCFRPGYLVVRLVTESKGWKTSWSKPLLMAIHADMERFSTVRESLQLQKGIRIDADRLSLPGYSRLVRFSTPFWVINSTSFDMAIASVVEGSRPSSFQALEQPDMFNYPLMTHLDTKHLSLKPVQMKAERPESWENLGKVPNTAYMPTSISAETLKNAAWSDPVNATAVNTIGECVCGPSVFAVRVEGLYGVFEGSLALTVSPRFFLQNRLRETISIQSFGSSESTIEKVDELFRKRGAAEVKPLQLTVRNGETMPLHNFTSLKQEPLSKCQKYISISFSDKWDNGSQWSFAIPINNTGDLYFQIFSSNRKRYMVCQASVQVVEMYVYVILSDVSVAPPYRIENYTPFSVECCQLGESSSLFSSAQKESRQLVPTGRWHGFAWHNPLSKDRHVELQLSYEDGMTKAKKYDIDQVGYHHSIFVEYFGKDGDCIRRIEVVVQVVVDENTRVLKFVEKELEMSRFENQDMQFEKEFQQRKMSFASSYDIRLAGFGFSLFDALPQEVLFASVDTIQLQKPPSSLQWTFSVFHVQVDNMLSTAKFPVIVNPVNAGYSSGTPGIKSKPFFKLVMDADLAARIGIYKLLEIQLAHLALKVDIDFLMNLLKLLEPYISSDTMVHAASQRLLDKIFSAFITKITGSLDKFVGEFAEEEPKSYEGAGKSGANEQATGIAPIDGGIKFAKDFGKGLTGIFTKPVEGAMKGGVTGLVQGTVQGIAGPGVVILKQLTSASHSIALGVQSTVVDRSPFGGRRRRQKRVEGNKIISDFDPKHYRPTRMMIEVVSAHGLIAGSSCDPKCLVRVDDRVILKTRLLYNTANPVWEEKTEIELDGSEQEVQIVVKDSYGGAIDKTLGKCVLEMSELQDDFKPPEYGSKLARWVKTGTKPDDTKMNTTNQVKSKEYVLVAPQPSGNAMSLLGGHKSEEVGDNDYQVLVTIISVRDLQTQGMGGGMLGLGNLVSSTPNIAPFVSATIGKHTNRSNVGKVKFTQAKSHKYRANIEWNETFTFPWRKREDVDDDRPVVSFALMDKSMLHDETLGYSFKEVSLTNFKLKEAQTEDLELYDRPADTGTVVGNMQVRIELVGAASSPKRSQSMHFSRTASGNLAKVGRVRIACDFV</sequence>
<gene>
    <name evidence="6" type="ORF">N0F65_005440</name>
</gene>
<feature type="chain" id="PRO_5043696648" description="Calmodulin" evidence="3">
    <location>
        <begin position="20"/>
        <end position="2663"/>
    </location>
</feature>
<keyword evidence="2" id="KW-0106">Calcium</keyword>
<dbReference type="PROSITE" id="PS00018">
    <property type="entry name" value="EF_HAND_1"/>
    <property type="match status" value="2"/>
</dbReference>
<organism evidence="6 7">
    <name type="scientific">Lagenidium giganteum</name>
    <dbReference type="NCBI Taxonomy" id="4803"/>
    <lineage>
        <taxon>Eukaryota</taxon>
        <taxon>Sar</taxon>
        <taxon>Stramenopiles</taxon>
        <taxon>Oomycota</taxon>
        <taxon>Peronosporomycetes</taxon>
        <taxon>Pythiales</taxon>
        <taxon>Pythiaceae</taxon>
    </lineage>
</organism>
<dbReference type="PANTHER" id="PTHR16166">
    <property type="entry name" value="VACUOLAR PROTEIN SORTING-ASSOCIATED PROTEIN VPS13"/>
    <property type="match status" value="1"/>
</dbReference>
<accession>A0AAV2YX71</accession>
<feature type="domain" description="C2" evidence="4">
    <location>
        <begin position="2455"/>
        <end position="2605"/>
    </location>
</feature>
<evidence type="ECO:0000259" key="4">
    <source>
        <dbReference type="PROSITE" id="PS50004"/>
    </source>
</evidence>
<proteinExistence type="inferred from homology"/>
<dbReference type="InterPro" id="IPR011992">
    <property type="entry name" value="EF-hand-dom_pair"/>
</dbReference>
<dbReference type="GO" id="GO:0045053">
    <property type="term" value="P:protein retention in Golgi apparatus"/>
    <property type="evidence" value="ECO:0007669"/>
    <property type="project" value="TreeGrafter"/>
</dbReference>
<reference evidence="6" key="1">
    <citation type="submission" date="2022-11" db="EMBL/GenBank/DDBJ databases">
        <authorList>
            <person name="Morgan W.R."/>
            <person name="Tartar A."/>
        </authorList>
    </citation>
    <scope>NUCLEOTIDE SEQUENCE</scope>
    <source>
        <strain evidence="6">ARSEF 373</strain>
    </source>
</reference>
<reference evidence="6" key="2">
    <citation type="journal article" date="2023" name="Microbiol Resour">
        <title>Decontamination and Annotation of the Draft Genome Sequence of the Oomycete Lagenidium giganteum ARSEF 373.</title>
        <authorList>
            <person name="Morgan W.R."/>
            <person name="Tartar A."/>
        </authorList>
    </citation>
    <scope>NUCLEOTIDE SEQUENCE</scope>
    <source>
        <strain evidence="6">ARSEF 373</strain>
    </source>
</reference>
<evidence type="ECO:0000313" key="6">
    <source>
        <dbReference type="EMBL" id="DAZ99272.1"/>
    </source>
</evidence>
<dbReference type="InterPro" id="IPR018247">
    <property type="entry name" value="EF_Hand_1_Ca_BS"/>
</dbReference>
<keyword evidence="3" id="KW-0732">Signal</keyword>
<keyword evidence="7" id="KW-1185">Reference proteome</keyword>
<feature type="signal peptide" evidence="3">
    <location>
        <begin position="1"/>
        <end position="19"/>
    </location>
</feature>
<dbReference type="GO" id="GO:0005509">
    <property type="term" value="F:calcium ion binding"/>
    <property type="evidence" value="ECO:0007669"/>
    <property type="project" value="InterPro"/>
</dbReference>
<dbReference type="CDD" id="cd00051">
    <property type="entry name" value="EFh"/>
    <property type="match status" value="1"/>
</dbReference>
<evidence type="ECO:0000256" key="3">
    <source>
        <dbReference type="SAM" id="SignalP"/>
    </source>
</evidence>
<dbReference type="SUPFAM" id="SSF49562">
    <property type="entry name" value="C2 domain (Calcium/lipid-binding domain, CaLB)"/>
    <property type="match status" value="2"/>
</dbReference>
<name>A0AAV2YX71_9STRA</name>
<dbReference type="SMART" id="SM00054">
    <property type="entry name" value="EFh"/>
    <property type="match status" value="2"/>
</dbReference>
<feature type="domain" description="C2" evidence="4">
    <location>
        <begin position="2307"/>
        <end position="2420"/>
    </location>
</feature>
<dbReference type="GO" id="GO:0006623">
    <property type="term" value="P:protein targeting to vacuole"/>
    <property type="evidence" value="ECO:0007669"/>
    <property type="project" value="TreeGrafter"/>
</dbReference>
<protein>
    <recommendedName>
        <fullName evidence="8">Calmodulin</fullName>
    </recommendedName>
</protein>
<evidence type="ECO:0000259" key="5">
    <source>
        <dbReference type="PROSITE" id="PS50222"/>
    </source>
</evidence>
<dbReference type="Pfam" id="PF00168">
    <property type="entry name" value="C2"/>
    <property type="match status" value="2"/>
</dbReference>
<dbReference type="Pfam" id="PF25036">
    <property type="entry name" value="VPS13_VAB"/>
    <property type="match status" value="1"/>
</dbReference>
<dbReference type="Pfam" id="PF13499">
    <property type="entry name" value="EF-hand_7"/>
    <property type="match status" value="1"/>
</dbReference>
<dbReference type="PROSITE" id="PS50222">
    <property type="entry name" value="EF_HAND_2"/>
    <property type="match status" value="2"/>
</dbReference>
<feature type="domain" description="EF-hand" evidence="5">
    <location>
        <begin position="879"/>
        <end position="914"/>
    </location>
</feature>
<dbReference type="Gene3D" id="2.60.40.150">
    <property type="entry name" value="C2 domain"/>
    <property type="match status" value="2"/>
</dbReference>
<evidence type="ECO:0008006" key="8">
    <source>
        <dbReference type="Google" id="ProtNLM"/>
    </source>
</evidence>
<evidence type="ECO:0000256" key="1">
    <source>
        <dbReference type="ARBA" id="ARBA00006545"/>
    </source>
</evidence>
<comment type="similarity">
    <text evidence="1">Belongs to the VPS13 family.</text>
</comment>
<comment type="caution">
    <text evidence="6">The sequence shown here is derived from an EMBL/GenBank/DDBJ whole genome shotgun (WGS) entry which is preliminary data.</text>
</comment>
<feature type="domain" description="EF-hand" evidence="5">
    <location>
        <begin position="837"/>
        <end position="872"/>
    </location>
</feature>